<evidence type="ECO:0000256" key="1">
    <source>
        <dbReference type="ARBA" id="ARBA00022722"/>
    </source>
</evidence>
<evidence type="ECO:0000256" key="10">
    <source>
        <dbReference type="HAMAP-Rule" id="MF_01470"/>
    </source>
</evidence>
<feature type="binding site" evidence="10">
    <location>
        <position position="165"/>
    </location>
    <ligand>
        <name>Mn(2+)</name>
        <dbReference type="ChEBI" id="CHEBI:29035"/>
    </ligand>
</feature>
<dbReference type="InterPro" id="IPR042206">
    <property type="entry name" value="CRISPR-assoc_Cas1_C"/>
</dbReference>
<evidence type="ECO:0000256" key="4">
    <source>
        <dbReference type="ARBA" id="ARBA00022801"/>
    </source>
</evidence>
<organism evidence="11 12">
    <name type="scientific">Vibrio navarrensis</name>
    <dbReference type="NCBI Taxonomy" id="29495"/>
    <lineage>
        <taxon>Bacteria</taxon>
        <taxon>Pseudomonadati</taxon>
        <taxon>Pseudomonadota</taxon>
        <taxon>Gammaproteobacteria</taxon>
        <taxon>Vibrionales</taxon>
        <taxon>Vibrionaceae</taxon>
        <taxon>Vibrio</taxon>
    </lineage>
</organism>
<reference evidence="11 12" key="1">
    <citation type="submission" date="2014-04" db="EMBL/GenBank/DDBJ databases">
        <title>Genome sequencing of Vibrio navarrensis strains.</title>
        <authorList>
            <person name="Gladney L.M."/>
            <person name="Katz L.S."/>
            <person name="Marino-Ramirez L."/>
            <person name="Jordan I.K."/>
        </authorList>
    </citation>
    <scope>NUCLEOTIDE SEQUENCE [LARGE SCALE GENOMIC DNA]</scope>
    <source>
        <strain evidence="11 12">ATCC 51183</strain>
    </source>
</reference>
<dbReference type="GO" id="GO:0003677">
    <property type="term" value="F:DNA binding"/>
    <property type="evidence" value="ECO:0007669"/>
    <property type="project" value="UniProtKB-KW"/>
</dbReference>
<dbReference type="Proteomes" id="UP000029994">
    <property type="component" value="Unassembled WGS sequence"/>
</dbReference>
<evidence type="ECO:0000256" key="3">
    <source>
        <dbReference type="ARBA" id="ARBA00022759"/>
    </source>
</evidence>
<keyword evidence="2 10" id="KW-0479">Metal-binding</keyword>
<dbReference type="Pfam" id="PF01867">
    <property type="entry name" value="Cas_Cas1"/>
    <property type="match status" value="1"/>
</dbReference>
<dbReference type="InterPro" id="IPR002729">
    <property type="entry name" value="CRISPR-assoc_Cas1"/>
</dbReference>
<dbReference type="GO" id="GO:0046872">
    <property type="term" value="F:metal ion binding"/>
    <property type="evidence" value="ECO:0007669"/>
    <property type="project" value="UniProtKB-UniRule"/>
</dbReference>
<name>A0A099LU77_9VIBR</name>
<dbReference type="PANTHER" id="PTHR34353">
    <property type="entry name" value="CRISPR-ASSOCIATED ENDONUCLEASE CAS1 1"/>
    <property type="match status" value="1"/>
</dbReference>
<feature type="binding site" evidence="10">
    <location>
        <position position="233"/>
    </location>
    <ligand>
        <name>Mn(2+)</name>
        <dbReference type="ChEBI" id="CHEBI:29035"/>
    </ligand>
</feature>
<dbReference type="EMBL" id="JMCG01000001">
    <property type="protein sequence ID" value="KGK10832.1"/>
    <property type="molecule type" value="Genomic_DNA"/>
</dbReference>
<dbReference type="Gene3D" id="1.20.120.920">
    <property type="entry name" value="CRISPR-associated endonuclease Cas1, C-terminal domain"/>
    <property type="match status" value="1"/>
</dbReference>
<evidence type="ECO:0000313" key="12">
    <source>
        <dbReference type="Proteomes" id="UP000029994"/>
    </source>
</evidence>
<evidence type="ECO:0000256" key="5">
    <source>
        <dbReference type="ARBA" id="ARBA00022842"/>
    </source>
</evidence>
<dbReference type="eggNOG" id="COG1518">
    <property type="taxonomic scope" value="Bacteria"/>
</dbReference>
<evidence type="ECO:0000256" key="8">
    <source>
        <dbReference type="ARBA" id="ARBA00023211"/>
    </source>
</evidence>
<comment type="similarity">
    <text evidence="10">Belongs to the CRISPR-associated endonuclease Cas1 family.</text>
</comment>
<dbReference type="InterPro" id="IPR042211">
    <property type="entry name" value="CRISPR-assoc_Cas1_N"/>
</dbReference>
<dbReference type="GO" id="GO:0043571">
    <property type="term" value="P:maintenance of CRISPR repeat elements"/>
    <property type="evidence" value="ECO:0007669"/>
    <property type="project" value="UniProtKB-UniRule"/>
</dbReference>
<dbReference type="PANTHER" id="PTHR34353:SF2">
    <property type="entry name" value="CRISPR-ASSOCIATED ENDONUCLEASE CAS1 1"/>
    <property type="match status" value="1"/>
</dbReference>
<keyword evidence="8 10" id="KW-0464">Manganese</keyword>
<dbReference type="Gene3D" id="3.100.10.20">
    <property type="entry name" value="CRISPR-associated endonuclease Cas1, N-terminal domain"/>
    <property type="match status" value="1"/>
</dbReference>
<dbReference type="GO" id="GO:0016787">
    <property type="term" value="F:hydrolase activity"/>
    <property type="evidence" value="ECO:0007669"/>
    <property type="project" value="UniProtKB-KW"/>
</dbReference>
<proteinExistence type="inferred from homology"/>
<dbReference type="GeneID" id="43682705"/>
<dbReference type="RefSeq" id="WP_039425128.1">
    <property type="nucleotide sequence ID" value="NZ_CP061845.1"/>
</dbReference>
<comment type="function">
    <text evidence="10">CRISPR (clustered regularly interspaced short palindromic repeat), is an adaptive immune system that provides protection against mobile genetic elements (viruses, transposable elements and conjugative plasmids). CRISPR clusters contain spacers, sequences complementary to antecedent mobile elements, and target invading nucleic acids. CRISPR clusters are transcribed and processed into CRISPR RNA (crRNA). Acts as a dsDNA endonuclease. Involved in the integration of spacer DNA into the CRISPR cassette.</text>
</comment>
<keyword evidence="7 10" id="KW-0238">DNA-binding</keyword>
<protein>
    <recommendedName>
        <fullName evidence="10">CRISPR-associated endonuclease Cas1</fullName>
        <ecNumber evidence="10">3.1.-.-</ecNumber>
    </recommendedName>
</protein>
<keyword evidence="3 10" id="KW-0255">Endonuclease</keyword>
<comment type="cofactor">
    <cofactor evidence="10">
        <name>Mg(2+)</name>
        <dbReference type="ChEBI" id="CHEBI:18420"/>
    </cofactor>
    <cofactor evidence="10">
        <name>Mn(2+)</name>
        <dbReference type="ChEBI" id="CHEBI:29035"/>
    </cofactor>
</comment>
<keyword evidence="6 10" id="KW-0051">Antiviral defense</keyword>
<dbReference type="HAMAP" id="MF_01470">
    <property type="entry name" value="Cas1"/>
    <property type="match status" value="1"/>
</dbReference>
<sequence>MKKLQNSLYITKDGVYLHKQRETLLIEQKVEGEKQKLMQLPIHSIGSIFCFGNIMVSPQLLGFCGENGTHLAFFDMHGRFLANVVGKQTGNVLLRRQQFNVQEQAANELAKHIVAAKIRSSRMLLLRFRRNHNSTPQLEKAIERLKQIIDQLKGVIAYDTILGLEGEAASHYFSAFADMFKGNESRRLFDRRTRRPPKDPVNAVISLLYSVLGQEISGALQGVGLDPQVGFLHKERPGRNSLALDLLEEFRAYIVDSIALKLFNNKSLTTKDFETDCLGGVSIKDDARKLVFQAYQAKKQEEVIHPFWQEKVQIGLLPHVQAMLLARHLRGDLAHYPPFVIKK</sequence>
<keyword evidence="4 10" id="KW-0378">Hydrolase</keyword>
<comment type="subunit">
    <text evidence="9 10">Homodimer, forms a heterotetramer with a Cas2 homodimer.</text>
</comment>
<evidence type="ECO:0000256" key="9">
    <source>
        <dbReference type="ARBA" id="ARBA00038592"/>
    </source>
</evidence>
<evidence type="ECO:0000256" key="7">
    <source>
        <dbReference type="ARBA" id="ARBA00023125"/>
    </source>
</evidence>
<feature type="binding site" evidence="10">
    <location>
        <position position="248"/>
    </location>
    <ligand>
        <name>Mn(2+)</name>
        <dbReference type="ChEBI" id="CHEBI:29035"/>
    </ligand>
</feature>
<keyword evidence="12" id="KW-1185">Reference proteome</keyword>
<comment type="caution">
    <text evidence="11">The sequence shown here is derived from an EMBL/GenBank/DDBJ whole genome shotgun (WGS) entry which is preliminary data.</text>
</comment>
<evidence type="ECO:0000313" key="11">
    <source>
        <dbReference type="EMBL" id="KGK10832.1"/>
    </source>
</evidence>
<dbReference type="InterPro" id="IPR050646">
    <property type="entry name" value="Cas1"/>
</dbReference>
<dbReference type="NCBIfam" id="TIGR03640">
    <property type="entry name" value="cas1_DVULG"/>
    <property type="match status" value="1"/>
</dbReference>
<dbReference type="EC" id="3.1.-.-" evidence="10"/>
<accession>A0A099LU77</accession>
<keyword evidence="5 10" id="KW-0460">Magnesium</keyword>
<dbReference type="AlphaFoldDB" id="A0A099LU77"/>
<dbReference type="STRING" id="29495.EA26_05765"/>
<dbReference type="GO" id="GO:0051607">
    <property type="term" value="P:defense response to virus"/>
    <property type="evidence" value="ECO:0007669"/>
    <property type="project" value="UniProtKB-UniRule"/>
</dbReference>
<evidence type="ECO:0000256" key="2">
    <source>
        <dbReference type="ARBA" id="ARBA00022723"/>
    </source>
</evidence>
<dbReference type="GO" id="GO:0004520">
    <property type="term" value="F:DNA endonuclease activity"/>
    <property type="evidence" value="ECO:0007669"/>
    <property type="project" value="InterPro"/>
</dbReference>
<gene>
    <name evidence="10" type="primary">cas1</name>
    <name evidence="11" type="ORF">EA26_05765</name>
</gene>
<dbReference type="InterPro" id="IPR019856">
    <property type="entry name" value="CRISPR-assoc_Cas1_DVULG"/>
</dbReference>
<evidence type="ECO:0000256" key="6">
    <source>
        <dbReference type="ARBA" id="ARBA00023118"/>
    </source>
</evidence>
<keyword evidence="1 10" id="KW-0540">Nuclease</keyword>
<dbReference type="NCBIfam" id="TIGR00287">
    <property type="entry name" value="cas1"/>
    <property type="match status" value="1"/>
</dbReference>